<dbReference type="OrthoDB" id="1700726at2759"/>
<dbReference type="GO" id="GO:0005811">
    <property type="term" value="C:lipid droplet"/>
    <property type="evidence" value="ECO:0007669"/>
    <property type="project" value="TreeGrafter"/>
</dbReference>
<dbReference type="OMA" id="WEWLASI"/>
<reference evidence="7" key="1">
    <citation type="submission" date="2016-04" db="EMBL/GenBank/DDBJ databases">
        <authorList>
            <person name="Evans L.H."/>
            <person name="Alamgir A."/>
            <person name="Owens N."/>
            <person name="Weber N.D."/>
            <person name="Virtaneva K."/>
            <person name="Barbian K."/>
            <person name="Babar A."/>
            <person name="Rosenke K."/>
        </authorList>
    </citation>
    <scope>NUCLEOTIDE SEQUENCE [LARGE SCALE GENOMIC DNA]</scope>
    <source>
        <strain evidence="7">CBS 101.48</strain>
    </source>
</reference>
<dbReference type="PROSITE" id="PS00455">
    <property type="entry name" value="AMP_BINDING"/>
    <property type="match status" value="1"/>
</dbReference>
<name>A0A163JXL0_ABSGL</name>
<dbReference type="GO" id="GO:0005886">
    <property type="term" value="C:plasma membrane"/>
    <property type="evidence" value="ECO:0007669"/>
    <property type="project" value="TreeGrafter"/>
</dbReference>
<dbReference type="EMBL" id="LT554351">
    <property type="protein sequence ID" value="SAM04194.1"/>
    <property type="molecule type" value="Genomic_DNA"/>
</dbReference>
<organism evidence="7">
    <name type="scientific">Absidia glauca</name>
    <name type="common">Pin mould</name>
    <dbReference type="NCBI Taxonomy" id="4829"/>
    <lineage>
        <taxon>Eukaryota</taxon>
        <taxon>Fungi</taxon>
        <taxon>Fungi incertae sedis</taxon>
        <taxon>Mucoromycota</taxon>
        <taxon>Mucoromycotina</taxon>
        <taxon>Mucoromycetes</taxon>
        <taxon>Mucorales</taxon>
        <taxon>Cunninghamellaceae</taxon>
        <taxon>Absidia</taxon>
    </lineage>
</organism>
<evidence type="ECO:0000256" key="2">
    <source>
        <dbReference type="ARBA" id="ARBA00022598"/>
    </source>
</evidence>
<keyword evidence="2" id="KW-0436">Ligase</keyword>
<dbReference type="GO" id="GO:0035336">
    <property type="term" value="P:long-chain fatty-acyl-CoA metabolic process"/>
    <property type="evidence" value="ECO:0007669"/>
    <property type="project" value="TreeGrafter"/>
</dbReference>
<protein>
    <recommendedName>
        <fullName evidence="6">AMP-dependent synthetase/ligase domain-containing protein</fullName>
    </recommendedName>
</protein>
<comment type="similarity">
    <text evidence="1">Belongs to the ATP-dependent AMP-binding enzyme family.</text>
</comment>
<evidence type="ECO:0000256" key="5">
    <source>
        <dbReference type="ARBA" id="ARBA00036813"/>
    </source>
</evidence>
<dbReference type="AlphaFoldDB" id="A0A163JXL0"/>
<feature type="domain" description="AMP-dependent synthetase/ligase" evidence="6">
    <location>
        <begin position="90"/>
        <end position="490"/>
    </location>
</feature>
<evidence type="ECO:0000313" key="8">
    <source>
        <dbReference type="Proteomes" id="UP000078561"/>
    </source>
</evidence>
<evidence type="ECO:0000259" key="6">
    <source>
        <dbReference type="Pfam" id="PF00501"/>
    </source>
</evidence>
<keyword evidence="8" id="KW-1185">Reference proteome</keyword>
<dbReference type="InterPro" id="IPR000873">
    <property type="entry name" value="AMP-dep_synth/lig_dom"/>
</dbReference>
<keyword evidence="3" id="KW-0547">Nucleotide-binding</keyword>
<dbReference type="SUPFAM" id="SSF56801">
    <property type="entry name" value="Acetyl-CoA synthetase-like"/>
    <property type="match status" value="1"/>
</dbReference>
<dbReference type="InParanoid" id="A0A163JXL0"/>
<dbReference type="GO" id="GO:0005524">
    <property type="term" value="F:ATP binding"/>
    <property type="evidence" value="ECO:0007669"/>
    <property type="project" value="UniProtKB-KW"/>
</dbReference>
<dbReference type="Proteomes" id="UP000078561">
    <property type="component" value="Unassembled WGS sequence"/>
</dbReference>
<dbReference type="InterPro" id="IPR042099">
    <property type="entry name" value="ANL_N_sf"/>
</dbReference>
<evidence type="ECO:0000256" key="1">
    <source>
        <dbReference type="ARBA" id="ARBA00006432"/>
    </source>
</evidence>
<dbReference type="PANTHER" id="PTHR43272">
    <property type="entry name" value="LONG-CHAIN-FATTY-ACID--COA LIGASE"/>
    <property type="match status" value="1"/>
</dbReference>
<evidence type="ECO:0000256" key="3">
    <source>
        <dbReference type="ARBA" id="ARBA00022741"/>
    </source>
</evidence>
<dbReference type="GO" id="GO:0005783">
    <property type="term" value="C:endoplasmic reticulum"/>
    <property type="evidence" value="ECO:0007669"/>
    <property type="project" value="TreeGrafter"/>
</dbReference>
<dbReference type="InterPro" id="IPR020845">
    <property type="entry name" value="AMP-binding_CS"/>
</dbReference>
<dbReference type="Gene3D" id="3.40.50.12780">
    <property type="entry name" value="N-terminal domain of ligase-like"/>
    <property type="match status" value="1"/>
</dbReference>
<dbReference type="PANTHER" id="PTHR43272:SF83">
    <property type="entry name" value="ACYL-COA SYNTHETASE LONG-CHAIN, ISOFORM J"/>
    <property type="match status" value="1"/>
</dbReference>
<comment type="catalytic activity">
    <reaction evidence="5">
        <text>a long-chain fatty acid + ATP + CoA = a long-chain fatty acyl-CoA + AMP + diphosphate</text>
        <dbReference type="Rhea" id="RHEA:15421"/>
        <dbReference type="ChEBI" id="CHEBI:30616"/>
        <dbReference type="ChEBI" id="CHEBI:33019"/>
        <dbReference type="ChEBI" id="CHEBI:57287"/>
        <dbReference type="ChEBI" id="CHEBI:57560"/>
        <dbReference type="ChEBI" id="CHEBI:83139"/>
        <dbReference type="ChEBI" id="CHEBI:456215"/>
        <dbReference type="EC" id="6.2.1.3"/>
    </reaction>
</comment>
<dbReference type="Pfam" id="PF00501">
    <property type="entry name" value="AMP-binding"/>
    <property type="match status" value="1"/>
</dbReference>
<evidence type="ECO:0000256" key="4">
    <source>
        <dbReference type="ARBA" id="ARBA00022840"/>
    </source>
</evidence>
<dbReference type="GO" id="GO:0004467">
    <property type="term" value="F:long-chain fatty acid-CoA ligase activity"/>
    <property type="evidence" value="ECO:0007669"/>
    <property type="project" value="UniProtKB-EC"/>
</dbReference>
<dbReference type="STRING" id="4829.A0A163JXL0"/>
<keyword evidence="4" id="KW-0067">ATP-binding</keyword>
<evidence type="ECO:0000313" key="7">
    <source>
        <dbReference type="EMBL" id="SAM04194.1"/>
    </source>
</evidence>
<dbReference type="FunCoup" id="A0A163JXL0">
    <property type="interactions" value="294"/>
</dbReference>
<accession>A0A163JXL0</accession>
<gene>
    <name evidence="7" type="primary">ABSGL_10054.1 scaffold 11786</name>
</gene>
<proteinExistence type="inferred from homology"/>
<sequence length="664" mass="73138">MVQQVSVKVADAKPGETETRRSIISPDELLTTPAEGVTTLFDLLVYSAATYPDRNGFGYRRLEQTIQEDTTHTSKVNGELVAEKKTWTYYQLSGYHYYTYKQALDIATALGAGLKMLGLTKGDILHFFASTSVEWMLSAQGAFSQAITLATAYDTLGEEGLQHSIKETDAKGCFVNGDQLPLLEKILPQCPSVRTIIYRGDADYDTLKRLQLANTINRVISFDDLLLLGLNNPTTLNKPASTDLALIMYTSGSTGTPKGVQLTHGNVVSGVAGTSRMISHLQQPGDTVMAYLPLAHILEFLVQSVAIFLGVTLGYGSIRTLTETGVRNCKGDLQEFGPTLMTGVPQVWETIRKTVLAKVALRGSRVEKIFHGAVYLKEVMNGYKLPTGVLNRIVFDNVKKQLGGNLRYGLSGGAPLAIETQRFLSLAACPIMGGFGMLWEHFSYGVVGAPVPCIEVKLVDVPEAGYFATNKPNPQGEVWIRGPSITSGYFKQEELTKETFTEDMWLKTGDVGEWNKDGTLSIIDRLRNMIKVSNGEYIALEKLESKYKTSVLVENMCLYADSLYPKPVALVVPVEAQLRSLARSEGWKNCEDWQVLCESPTTRKKLLSMLQDHGKKCGLKGAEIIADVWICKDLWTTEMGVLTAAQKLKRGDISKAYDEQIGQM</sequence>